<feature type="transmembrane region" description="Helical" evidence="1">
    <location>
        <begin position="153"/>
        <end position="175"/>
    </location>
</feature>
<name>A0A9N8YZG3_9GLOM</name>
<dbReference type="InterPro" id="IPR018767">
    <property type="entry name" value="Brl1/Brr6_dom"/>
</dbReference>
<gene>
    <name evidence="3" type="ORF">POCULU_LOCUS646</name>
</gene>
<accession>A0A9N8YZG3</accession>
<evidence type="ECO:0000313" key="3">
    <source>
        <dbReference type="EMBL" id="CAG8462726.1"/>
    </source>
</evidence>
<keyword evidence="1" id="KW-0472">Membrane</keyword>
<dbReference type="GO" id="GO:0055088">
    <property type="term" value="P:lipid homeostasis"/>
    <property type="evidence" value="ECO:0007669"/>
    <property type="project" value="InterPro"/>
</dbReference>
<reference evidence="3" key="1">
    <citation type="submission" date="2021-06" db="EMBL/GenBank/DDBJ databases">
        <authorList>
            <person name="Kallberg Y."/>
            <person name="Tangrot J."/>
            <person name="Rosling A."/>
        </authorList>
    </citation>
    <scope>NUCLEOTIDE SEQUENCE</scope>
    <source>
        <strain evidence="3">IA702</strain>
    </source>
</reference>
<dbReference type="Proteomes" id="UP000789572">
    <property type="component" value="Unassembled WGS sequence"/>
</dbReference>
<proteinExistence type="predicted"/>
<keyword evidence="4" id="KW-1185">Reference proteome</keyword>
<organism evidence="3 4">
    <name type="scientific">Paraglomus occultum</name>
    <dbReference type="NCBI Taxonomy" id="144539"/>
    <lineage>
        <taxon>Eukaryota</taxon>
        <taxon>Fungi</taxon>
        <taxon>Fungi incertae sedis</taxon>
        <taxon>Mucoromycota</taxon>
        <taxon>Glomeromycotina</taxon>
        <taxon>Glomeromycetes</taxon>
        <taxon>Paraglomerales</taxon>
        <taxon>Paraglomeraceae</taxon>
        <taxon>Paraglomus</taxon>
    </lineage>
</organism>
<dbReference type="Pfam" id="PF10104">
    <property type="entry name" value="Brr6_like_C_C"/>
    <property type="match status" value="1"/>
</dbReference>
<dbReference type="EMBL" id="CAJVPJ010000036">
    <property type="protein sequence ID" value="CAG8462726.1"/>
    <property type="molecule type" value="Genomic_DNA"/>
</dbReference>
<comment type="caution">
    <text evidence="3">The sequence shown here is derived from an EMBL/GenBank/DDBJ whole genome shotgun (WGS) entry which is preliminary data.</text>
</comment>
<keyword evidence="1" id="KW-1133">Transmembrane helix</keyword>
<dbReference type="GO" id="GO:0031965">
    <property type="term" value="C:nuclear membrane"/>
    <property type="evidence" value="ECO:0007669"/>
    <property type="project" value="InterPro"/>
</dbReference>
<evidence type="ECO:0000259" key="2">
    <source>
        <dbReference type="Pfam" id="PF10104"/>
    </source>
</evidence>
<keyword evidence="1" id="KW-0812">Transmembrane</keyword>
<sequence>MSLAAPVSDHPPQTYDPEEIEMLKRAIELSLQKSPDTQVKRTSAKDIYYYVVLPCIIITVLYLFLTAVVVPDFVERVDSRMLELSRMKSTCWTMYLELSCSFRMLNMTKALDEICEEYSRCSVGIGLFVNRIGIVGTMIRQFFEGLELSFDDMSYSTIGKILIILGSLIIIRTIARVLSTLAFRHNGEQGSKNLIRN</sequence>
<evidence type="ECO:0000256" key="1">
    <source>
        <dbReference type="SAM" id="Phobius"/>
    </source>
</evidence>
<protein>
    <submittedName>
        <fullName evidence="3">5773_t:CDS:1</fullName>
    </submittedName>
</protein>
<evidence type="ECO:0000313" key="4">
    <source>
        <dbReference type="Proteomes" id="UP000789572"/>
    </source>
</evidence>
<dbReference type="AlphaFoldDB" id="A0A9N8YZG3"/>
<feature type="transmembrane region" description="Helical" evidence="1">
    <location>
        <begin position="47"/>
        <end position="70"/>
    </location>
</feature>
<feature type="domain" description="Brl1/Brr6" evidence="2">
    <location>
        <begin position="50"/>
        <end position="173"/>
    </location>
</feature>